<comment type="caution">
    <text evidence="1">The sequence shown here is derived from an EMBL/GenBank/DDBJ whole genome shotgun (WGS) entry which is preliminary data.</text>
</comment>
<dbReference type="EMBL" id="PDCK01000039">
    <property type="protein sequence ID" value="PRQ54745.1"/>
    <property type="molecule type" value="Genomic_DNA"/>
</dbReference>
<evidence type="ECO:0000313" key="1">
    <source>
        <dbReference type="EMBL" id="PRQ54745.1"/>
    </source>
</evidence>
<accession>A0A2P6S7V9</accession>
<dbReference type="Gramene" id="PRQ54745">
    <property type="protein sequence ID" value="PRQ54745"/>
    <property type="gene ID" value="RchiOBHm_Chr1g0317101"/>
</dbReference>
<proteinExistence type="predicted"/>
<organism evidence="1 2">
    <name type="scientific">Rosa chinensis</name>
    <name type="common">China rose</name>
    <dbReference type="NCBI Taxonomy" id="74649"/>
    <lineage>
        <taxon>Eukaryota</taxon>
        <taxon>Viridiplantae</taxon>
        <taxon>Streptophyta</taxon>
        <taxon>Embryophyta</taxon>
        <taxon>Tracheophyta</taxon>
        <taxon>Spermatophyta</taxon>
        <taxon>Magnoliopsida</taxon>
        <taxon>eudicotyledons</taxon>
        <taxon>Gunneridae</taxon>
        <taxon>Pentapetalae</taxon>
        <taxon>rosids</taxon>
        <taxon>fabids</taxon>
        <taxon>Rosales</taxon>
        <taxon>Rosaceae</taxon>
        <taxon>Rosoideae</taxon>
        <taxon>Rosoideae incertae sedis</taxon>
        <taxon>Rosa</taxon>
    </lineage>
</organism>
<keyword evidence="2" id="KW-1185">Reference proteome</keyword>
<dbReference type="Proteomes" id="UP000238479">
    <property type="component" value="Chromosome 1"/>
</dbReference>
<evidence type="ECO:0000313" key="2">
    <source>
        <dbReference type="Proteomes" id="UP000238479"/>
    </source>
</evidence>
<name>A0A2P6S7V9_ROSCH</name>
<protein>
    <submittedName>
        <fullName evidence="1">Uncharacterized protein</fullName>
    </submittedName>
</protein>
<reference evidence="1 2" key="1">
    <citation type="journal article" date="2018" name="Nat. Genet.">
        <title>The Rosa genome provides new insights in the design of modern roses.</title>
        <authorList>
            <person name="Bendahmane M."/>
        </authorList>
    </citation>
    <scope>NUCLEOTIDE SEQUENCE [LARGE SCALE GENOMIC DNA]</scope>
    <source>
        <strain evidence="2">cv. Old Blush</strain>
    </source>
</reference>
<dbReference type="AlphaFoldDB" id="A0A2P6S7V9"/>
<sequence length="42" mass="5067">MNFKELQTNLLTTSCIHRRLQLCSPRWTPRVRCFLVSCSWKL</sequence>
<gene>
    <name evidence="1" type="ORF">RchiOBHm_Chr1g0317101</name>
</gene>